<dbReference type="AlphaFoldDB" id="A0A858PYI0"/>
<proteinExistence type="predicted"/>
<dbReference type="Proteomes" id="UP000500930">
    <property type="component" value="Chromosome"/>
</dbReference>
<gene>
    <name evidence="2" type="ORF">ANPL_02795</name>
</gene>
<name>A0A858PYI0_9RICK</name>
<evidence type="ECO:0000256" key="1">
    <source>
        <dbReference type="SAM" id="Phobius"/>
    </source>
</evidence>
<sequence length="706" mass="78825">MRNWGERECMLGSECSARKDKEGSIRSAFLSENCAPMRLKSAVSEADAIAIRLKKSTTVIFSFVMAIALAVIVALALNYRFLGHSITISAITADVLLIVVSAGLFSAATIKTRRNQLIAEKVHEFNETKKHGEEEEITMLVKPAVAPRISVSCEAVTAEEKLRYEASALLVKRARDSLQGKITTGASEIARIIHDPFLERDVIVRKNYAVGDLEISSIYFSRNGKRKTYLEPQGIDSRIIIKVPTWFKGVTFVPDKVHYGGYGKRRGIHPRCVVDLESRDGIWSVITGGFDNSWGVSDSRRMVRGYVLYQRIFLNESLARVQDSNGGEIKNCLISTGSAADLIRYGDCITRALQDPYPRINSSTCGEEIERRRAFLQGMELEDIPDHLRSGTPLNALKVLCVLSHSHDALLKELTLVNQTEIIIAFLSSPCLGTFIVQRILEGLLVVGEHGNWQIPPSYDDIPRVAMCIPGLCDNLRVFAENILKRPDSRIDDNFMESAISATSQVSFASTCPVVELTDGEVERQPQRRHRKNLLKENEKRLSRAMFLCAASVIEGVSFSDIETREEYGEYREIAVNYIDRCHALKEIVTKLVEGIYKDGWMDCTKIGYLVELAASLQVRFMFQGVRAARVLLSVAREDSAESMARVLYESLHCGKIKEDLYRVFSSLLNASVDVPTLLPSGSIDLPYLSLPYRRFSTSGIRGVST</sequence>
<evidence type="ECO:0000313" key="3">
    <source>
        <dbReference type="Proteomes" id="UP000500930"/>
    </source>
</evidence>
<dbReference type="KEGG" id="aplt:ANPL_02795"/>
<evidence type="ECO:0000313" key="2">
    <source>
        <dbReference type="EMBL" id="QJC27620.1"/>
    </source>
</evidence>
<keyword evidence="1" id="KW-0472">Membrane</keyword>
<protein>
    <submittedName>
        <fullName evidence="2">Uncharacterized protein</fullName>
    </submittedName>
</protein>
<keyword evidence="1" id="KW-1133">Transmembrane helix</keyword>
<feature type="transmembrane region" description="Helical" evidence="1">
    <location>
        <begin position="85"/>
        <end position="108"/>
    </location>
</feature>
<feature type="transmembrane region" description="Helical" evidence="1">
    <location>
        <begin position="59"/>
        <end position="79"/>
    </location>
</feature>
<organism evidence="2 3">
    <name type="scientific">Anaplasma platys</name>
    <dbReference type="NCBI Taxonomy" id="949"/>
    <lineage>
        <taxon>Bacteria</taxon>
        <taxon>Pseudomonadati</taxon>
        <taxon>Pseudomonadota</taxon>
        <taxon>Alphaproteobacteria</taxon>
        <taxon>Rickettsiales</taxon>
        <taxon>Anaplasmataceae</taxon>
        <taxon>Anaplasma</taxon>
    </lineage>
</organism>
<accession>A0A858PYI0</accession>
<keyword evidence="1" id="KW-0812">Transmembrane</keyword>
<reference evidence="2 3" key="1">
    <citation type="journal article" date="2020" name="Pathogens">
        <title>First Whole Genome Sequence of Anaplasma platys, an Obligate Intracellular Rickettsial Pathogen of Dogs.</title>
        <authorList>
            <person name="Llanes A."/>
            <person name="Rajeev S."/>
        </authorList>
    </citation>
    <scope>NUCLEOTIDE SEQUENCE [LARGE SCALE GENOMIC DNA]</scope>
    <source>
        <strain evidence="2 3">S3</strain>
    </source>
</reference>
<keyword evidence="3" id="KW-1185">Reference proteome</keyword>
<dbReference type="EMBL" id="CP046391">
    <property type="protein sequence ID" value="QJC27620.1"/>
    <property type="molecule type" value="Genomic_DNA"/>
</dbReference>